<accession>A0A2V3VE15</accession>
<name>A0A2V3VE15_9SPHN</name>
<comment type="caution">
    <text evidence="1">The sequence shown here is derived from an EMBL/GenBank/DDBJ whole genome shotgun (WGS) entry which is preliminary data.</text>
</comment>
<dbReference type="RefSeq" id="WP_167398380.1">
    <property type="nucleotide sequence ID" value="NZ_QJJM01000001.1"/>
</dbReference>
<organism evidence="1 2">
    <name type="scientific">Blastomonas natatoria</name>
    <dbReference type="NCBI Taxonomy" id="34015"/>
    <lineage>
        <taxon>Bacteria</taxon>
        <taxon>Pseudomonadati</taxon>
        <taxon>Pseudomonadota</taxon>
        <taxon>Alphaproteobacteria</taxon>
        <taxon>Sphingomonadales</taxon>
        <taxon>Sphingomonadaceae</taxon>
        <taxon>Blastomonas</taxon>
    </lineage>
</organism>
<proteinExistence type="predicted"/>
<keyword evidence="2" id="KW-1185">Reference proteome</keyword>
<protein>
    <submittedName>
        <fullName evidence="1">Regulatory LuxR family protein</fullName>
    </submittedName>
</protein>
<evidence type="ECO:0000313" key="1">
    <source>
        <dbReference type="EMBL" id="PXW79018.1"/>
    </source>
</evidence>
<dbReference type="Gene3D" id="1.10.10.10">
    <property type="entry name" value="Winged helix-like DNA-binding domain superfamily/Winged helix DNA-binding domain"/>
    <property type="match status" value="1"/>
</dbReference>
<dbReference type="SUPFAM" id="SSF46894">
    <property type="entry name" value="C-terminal effector domain of the bipartite response regulators"/>
    <property type="match status" value="1"/>
</dbReference>
<dbReference type="AlphaFoldDB" id="A0A2V3VE15"/>
<dbReference type="EMBL" id="QJJM01000001">
    <property type="protein sequence ID" value="PXW79018.1"/>
    <property type="molecule type" value="Genomic_DNA"/>
</dbReference>
<dbReference type="Proteomes" id="UP000248014">
    <property type="component" value="Unassembled WGS sequence"/>
</dbReference>
<sequence length="70" mass="7624">MSCTPQETRVMDLWDNGFTKAHIAAALNIKPKKVDSIVSDLSGRDDQRVEEASIRAGSAKLLAAIRQVQA</sequence>
<dbReference type="InterPro" id="IPR036388">
    <property type="entry name" value="WH-like_DNA-bd_sf"/>
</dbReference>
<evidence type="ECO:0000313" key="2">
    <source>
        <dbReference type="Proteomes" id="UP000248014"/>
    </source>
</evidence>
<gene>
    <name evidence="1" type="ORF">C7451_10180</name>
</gene>
<dbReference type="GO" id="GO:0006355">
    <property type="term" value="P:regulation of DNA-templated transcription"/>
    <property type="evidence" value="ECO:0007669"/>
    <property type="project" value="InterPro"/>
</dbReference>
<dbReference type="GO" id="GO:0003677">
    <property type="term" value="F:DNA binding"/>
    <property type="evidence" value="ECO:0007669"/>
    <property type="project" value="InterPro"/>
</dbReference>
<reference evidence="1 2" key="1">
    <citation type="submission" date="2018-05" db="EMBL/GenBank/DDBJ databases">
        <title>Genomic Encyclopedia of Type Strains, Phase IV (KMG-IV): sequencing the most valuable type-strain genomes for metagenomic binning, comparative biology and taxonomic classification.</title>
        <authorList>
            <person name="Goeker M."/>
        </authorList>
    </citation>
    <scope>NUCLEOTIDE SEQUENCE [LARGE SCALE GENOMIC DNA]</scope>
    <source>
        <strain evidence="1 2">DSM 3183</strain>
    </source>
</reference>
<dbReference type="InterPro" id="IPR016032">
    <property type="entry name" value="Sig_transdc_resp-reg_C-effctor"/>
</dbReference>